<organism evidence="1 2">
    <name type="scientific">Pseudomonas phage KTN4</name>
    <dbReference type="NCBI Taxonomy" id="1862701"/>
    <lineage>
        <taxon>Viruses</taxon>
        <taxon>Duplodnaviria</taxon>
        <taxon>Heunggongvirae</taxon>
        <taxon>Uroviricota</taxon>
        <taxon>Caudoviricetes</taxon>
        <taxon>Chimalliviridae</taxon>
        <taxon>Phikzvirus</taxon>
        <taxon>Phikzvirus phiKZ</taxon>
    </lineage>
</organism>
<reference evidence="1 2" key="1">
    <citation type="journal article" date="2016" name="Sci. Rep.">
        <title>A proposed integrated approach for the preclinical evaluation of phage therapy in Pseudomonas infections.</title>
        <authorList>
            <person name="Danis-Wlodarczyk K."/>
            <person name="Vandenheuvel D."/>
            <person name="Jang H.B."/>
            <person name="Briers Y."/>
            <person name="Olszak T."/>
            <person name="Arabski M."/>
            <person name="Wasik S."/>
            <person name="Drabik M."/>
            <person name="Higgins G."/>
            <person name="Tyrrell J."/>
            <person name="Harvey B.J."/>
            <person name="Noben J.P."/>
            <person name="Lavigne R."/>
            <person name="Drulis-Kawa Z."/>
        </authorList>
    </citation>
    <scope>NUCLEOTIDE SEQUENCE [LARGE SCALE GENOMIC DNA]</scope>
</reference>
<evidence type="ECO:0000313" key="1">
    <source>
        <dbReference type="EMBL" id="ANM44878.1"/>
    </source>
</evidence>
<name>A0A192Y560_9CAUD</name>
<dbReference type="Proteomes" id="UP000224336">
    <property type="component" value="Segment"/>
</dbReference>
<dbReference type="Pfam" id="PF12699">
    <property type="entry name" value="phiKZ_IP"/>
    <property type="match status" value="1"/>
</dbReference>
<dbReference type="EMBL" id="KU521356">
    <property type="protein sequence ID" value="ANM44878.1"/>
    <property type="molecule type" value="Genomic_DNA"/>
</dbReference>
<protein>
    <submittedName>
        <fullName evidence="1">Putative structural head protein</fullName>
    </submittedName>
</protein>
<sequence>MSLLKMLDKLSLESIEDQGTTIHGDVELVVENKTSADVSSVLAEVDQIENNPVEEVLDADDAIQPTALDTEVTIVQAEDELGLIEDAKEALEKFQGLLLQAGEDGISRQAAAFMHVGMESIDRILGIEKSGLTAALENYDASPRSAIQKAAVISLEDLKEKLKEAGKKALEIIKKIVAMIKQKIKDFNPKLIALDMRITKTIDAIKSLKAGDLKKEEIKFTPSEYMVSSSGFIANNPKTIADFMTVFSTQYVSALRKYGELGVRYLKGDKSIDIDQVTSDLQAKMAEDINKAVEKAPGNVKLEVTSSKSGVNKWEVVEGDGETDLHEVEVDVRAPSKILAHLNILKGLVIKLQDFNKIDYKIAENLEKALADWNPDEAGMSKETARDALNIGGIDNSALVNYIAKCIAAQYTFIVKHELAAYGKETSKASENDEK</sequence>
<accession>A0A192Y560</accession>
<evidence type="ECO:0000313" key="2">
    <source>
        <dbReference type="Proteomes" id="UP000224336"/>
    </source>
</evidence>
<gene>
    <name evidence="1" type="ORF">KTN4_120</name>
</gene>
<dbReference type="InterPro" id="IPR024413">
    <property type="entry name" value="Phage_phiKZ_Orf92_int-head"/>
</dbReference>
<proteinExistence type="predicted"/>